<keyword evidence="1" id="KW-1133">Transmembrane helix</keyword>
<feature type="transmembrane region" description="Helical" evidence="1">
    <location>
        <begin position="41"/>
        <end position="64"/>
    </location>
</feature>
<dbReference type="RefSeq" id="WP_185050949.1">
    <property type="nucleotide sequence ID" value="NZ_BAABIX010000061.1"/>
</dbReference>
<protein>
    <submittedName>
        <fullName evidence="2">Uncharacterized protein</fullName>
    </submittedName>
</protein>
<sequence>MTAHPQGPALRVARAALYTAIPGELVLAVLLISGVEIPEPILIAAEAVVLAVLALEGAVFWRLYRAERRTGANRRAALRQAVRRLVPVQVRQIMGFDTKGLVSLVLWAARRRHGVPPGATAVPYAREQTPMLLVMIFLMVVELVAVEILLRAWDVPDPIRLAFLVLDGYSVLAALAMHASCVTRPHVITRDELRIRYGAFLDARIPRALIATARPARNLNETGTITVRDGRLSVAISHQTNLAIELTAPVTITRPLGRQAEITRIHLHVDDPKAALAALTQGDDHPAQIRS</sequence>
<accession>A0A840NYQ9</accession>
<dbReference type="Proteomes" id="UP000578449">
    <property type="component" value="Unassembled WGS sequence"/>
</dbReference>
<proteinExistence type="predicted"/>
<dbReference type="EMBL" id="JACHGN010000007">
    <property type="protein sequence ID" value="MBB5134034.1"/>
    <property type="molecule type" value="Genomic_DNA"/>
</dbReference>
<feature type="transmembrane region" description="Helical" evidence="1">
    <location>
        <begin position="132"/>
        <end position="153"/>
    </location>
</feature>
<gene>
    <name evidence="2" type="ORF">HNP84_003760</name>
</gene>
<comment type="caution">
    <text evidence="2">The sequence shown here is derived from an EMBL/GenBank/DDBJ whole genome shotgun (WGS) entry which is preliminary data.</text>
</comment>
<dbReference type="AlphaFoldDB" id="A0A840NYQ9"/>
<keyword evidence="3" id="KW-1185">Reference proteome</keyword>
<evidence type="ECO:0000313" key="3">
    <source>
        <dbReference type="Proteomes" id="UP000578449"/>
    </source>
</evidence>
<evidence type="ECO:0000313" key="2">
    <source>
        <dbReference type="EMBL" id="MBB5134034.1"/>
    </source>
</evidence>
<reference evidence="2 3" key="1">
    <citation type="submission" date="2020-08" db="EMBL/GenBank/DDBJ databases">
        <title>Genomic Encyclopedia of Type Strains, Phase IV (KMG-IV): sequencing the most valuable type-strain genomes for metagenomic binning, comparative biology and taxonomic classification.</title>
        <authorList>
            <person name="Goeker M."/>
        </authorList>
    </citation>
    <scope>NUCLEOTIDE SEQUENCE [LARGE SCALE GENOMIC DNA]</scope>
    <source>
        <strain evidence="2 3">DSM 45615</strain>
    </source>
</reference>
<keyword evidence="1" id="KW-0472">Membrane</keyword>
<feature type="transmembrane region" description="Helical" evidence="1">
    <location>
        <begin position="12"/>
        <end position="35"/>
    </location>
</feature>
<feature type="transmembrane region" description="Helical" evidence="1">
    <location>
        <begin position="159"/>
        <end position="177"/>
    </location>
</feature>
<evidence type="ECO:0000256" key="1">
    <source>
        <dbReference type="SAM" id="Phobius"/>
    </source>
</evidence>
<name>A0A840NYQ9_9ACTN</name>
<organism evidence="2 3">
    <name type="scientific">Thermocatellispora tengchongensis</name>
    <dbReference type="NCBI Taxonomy" id="1073253"/>
    <lineage>
        <taxon>Bacteria</taxon>
        <taxon>Bacillati</taxon>
        <taxon>Actinomycetota</taxon>
        <taxon>Actinomycetes</taxon>
        <taxon>Streptosporangiales</taxon>
        <taxon>Streptosporangiaceae</taxon>
        <taxon>Thermocatellispora</taxon>
    </lineage>
</organism>
<keyword evidence="1" id="KW-0812">Transmembrane</keyword>